<dbReference type="Gene3D" id="2.120.10.30">
    <property type="entry name" value="TolB, C-terminal domain"/>
    <property type="match status" value="2"/>
</dbReference>
<evidence type="ECO:0000259" key="4">
    <source>
        <dbReference type="Pfam" id="PF00326"/>
    </source>
</evidence>
<keyword evidence="1" id="KW-0732">Signal</keyword>
<feature type="region of interest" description="Disordered" evidence="3">
    <location>
        <begin position="202"/>
        <end position="254"/>
    </location>
</feature>
<dbReference type="PANTHER" id="PTHR42776:SF13">
    <property type="entry name" value="DIPEPTIDYL-PEPTIDASE 5"/>
    <property type="match status" value="1"/>
</dbReference>
<sequence length="707" mass="75888">MTDSTTSTPFHSLDRYIALPRVEGLALSPDGERVVLTVATLSADGTRYERALWQVPARGEGAPRRLTRSAKGEAGVAFTRDGDALFVSGRPDAEAEKEHDASQLWLLPAGGGEARAITRLGGGVSGVAATALEADTIVIAADLLPSSTGVEDDAAARAERSEKKVAAILHETYPVRYWDHDLGPAEPHLLALDLEGLADALPDRSPAADARDETGATGATDGDAPTPYPAHLPAPRDLTPRPGRSADTAGQALTPDGRTLIAALRVPSRGLPRFEIVAIDVATGERRTLLGEEGVHYEYPTISRDGTALAYLRAPFSTPEGPGDQELWIAGVDGSNPRRLAEGWDHWPAEFRFAPDGASLVVAADHDGRGPVFRVPTDGGAVEQLTHDHFSYTGLQVDAATGDIVALRSSWQAPAHPVRIDAGTGEVSALASPAAPTPEVGTMTEVDTLAADGSRVRGWLLTPEGASAEHPAPLLLWIHGGPLNSWNAWSWRWAPQLAVARGYAVLLPDPALSTGYGLDFIARGWNSWGEKPFTDLMAITDAVERRPEIDETRTAAMGGSFGGYMANWVAGHTDRFRAIVSHASLWAMDQFGGTTDNSSYWTSIFTPEGLDANSPHHAVADIVTPMLVIHGDRDYRVPIGESLRLWSELNAHHSADDGSTVHKFLYFPDENHWILKPQHAVVWYETVFAFLDQHVLGADWKRPANIG</sequence>
<dbReference type="SUPFAM" id="SSF53474">
    <property type="entry name" value="alpha/beta-Hydrolases"/>
    <property type="match status" value="1"/>
</dbReference>
<dbReference type="KEGG" id="mdb:OVN18_09630"/>
<dbReference type="Gene3D" id="3.40.50.1820">
    <property type="entry name" value="alpha/beta hydrolase"/>
    <property type="match status" value="1"/>
</dbReference>
<dbReference type="RefSeq" id="WP_267780535.1">
    <property type="nucleotide sequence ID" value="NZ_CP113089.1"/>
</dbReference>
<dbReference type="SUPFAM" id="SSF82171">
    <property type="entry name" value="DPP6 N-terminal domain-like"/>
    <property type="match status" value="1"/>
</dbReference>
<dbReference type="GO" id="GO:0004252">
    <property type="term" value="F:serine-type endopeptidase activity"/>
    <property type="evidence" value="ECO:0007669"/>
    <property type="project" value="TreeGrafter"/>
</dbReference>
<evidence type="ECO:0000313" key="5">
    <source>
        <dbReference type="EMBL" id="WAB80821.1"/>
    </source>
</evidence>
<dbReference type="InterPro" id="IPR029058">
    <property type="entry name" value="AB_hydrolase_fold"/>
</dbReference>
<reference evidence="5" key="1">
    <citation type="submission" date="2022-11" db="EMBL/GenBank/DDBJ databases">
        <title>Description of Microcella daejonensis nov. sp, isolated from riverside soil.</title>
        <authorList>
            <person name="Molina K.M."/>
            <person name="Kim S.B."/>
        </authorList>
    </citation>
    <scope>NUCLEOTIDE SEQUENCE</scope>
    <source>
        <strain evidence="5">MMS21-STM12</strain>
    </source>
</reference>
<dbReference type="AlphaFoldDB" id="A0A9E8ML85"/>
<keyword evidence="6" id="KW-1185">Reference proteome</keyword>
<evidence type="ECO:0000313" key="6">
    <source>
        <dbReference type="Proteomes" id="UP001164706"/>
    </source>
</evidence>
<dbReference type="InterPro" id="IPR001375">
    <property type="entry name" value="Peptidase_S9_cat"/>
</dbReference>
<keyword evidence="2 5" id="KW-0378">Hydrolase</keyword>
<dbReference type="InterPro" id="IPR011042">
    <property type="entry name" value="6-blade_b-propeller_TolB-like"/>
</dbReference>
<accession>A0A9E8ML85</accession>
<feature type="domain" description="Peptidase S9 prolyl oligopeptidase catalytic" evidence="4">
    <location>
        <begin position="489"/>
        <end position="695"/>
    </location>
</feature>
<dbReference type="Pfam" id="PF00326">
    <property type="entry name" value="Peptidase_S9"/>
    <property type="match status" value="1"/>
</dbReference>
<organism evidence="5 6">
    <name type="scientific">Microcella daejeonensis</name>
    <dbReference type="NCBI Taxonomy" id="2994971"/>
    <lineage>
        <taxon>Bacteria</taxon>
        <taxon>Bacillati</taxon>
        <taxon>Actinomycetota</taxon>
        <taxon>Actinomycetes</taxon>
        <taxon>Micrococcales</taxon>
        <taxon>Microbacteriaceae</taxon>
        <taxon>Microcella</taxon>
    </lineage>
</organism>
<evidence type="ECO:0000256" key="1">
    <source>
        <dbReference type="ARBA" id="ARBA00022729"/>
    </source>
</evidence>
<proteinExistence type="predicted"/>
<gene>
    <name evidence="5" type="ORF">OVN18_09630</name>
</gene>
<dbReference type="PANTHER" id="PTHR42776">
    <property type="entry name" value="SERINE PEPTIDASE S9 FAMILY MEMBER"/>
    <property type="match status" value="1"/>
</dbReference>
<evidence type="ECO:0000256" key="2">
    <source>
        <dbReference type="ARBA" id="ARBA00022801"/>
    </source>
</evidence>
<protein>
    <submittedName>
        <fullName evidence="5">Alpha/beta fold hydrolase</fullName>
    </submittedName>
</protein>
<dbReference type="Proteomes" id="UP001164706">
    <property type="component" value="Chromosome"/>
</dbReference>
<dbReference type="GO" id="GO:0006508">
    <property type="term" value="P:proteolysis"/>
    <property type="evidence" value="ECO:0007669"/>
    <property type="project" value="InterPro"/>
</dbReference>
<name>A0A9E8ML85_9MICO</name>
<dbReference type="EMBL" id="CP113089">
    <property type="protein sequence ID" value="WAB80821.1"/>
    <property type="molecule type" value="Genomic_DNA"/>
</dbReference>
<evidence type="ECO:0000256" key="3">
    <source>
        <dbReference type="SAM" id="MobiDB-lite"/>
    </source>
</evidence>